<dbReference type="GO" id="GO:0000156">
    <property type="term" value="F:phosphorelay response regulator activity"/>
    <property type="evidence" value="ECO:0007669"/>
    <property type="project" value="TreeGrafter"/>
</dbReference>
<dbReference type="PANTHER" id="PTHR48111:SF1">
    <property type="entry name" value="TWO-COMPONENT RESPONSE REGULATOR ORR33"/>
    <property type="match status" value="1"/>
</dbReference>
<dbReference type="InterPro" id="IPR039420">
    <property type="entry name" value="WalR-like"/>
</dbReference>
<keyword evidence="1 6" id="KW-0597">Phosphoprotein</keyword>
<dbReference type="GO" id="GO:0032993">
    <property type="term" value="C:protein-DNA complex"/>
    <property type="evidence" value="ECO:0007669"/>
    <property type="project" value="TreeGrafter"/>
</dbReference>
<comment type="caution">
    <text evidence="9">The sequence shown here is derived from an EMBL/GenBank/DDBJ whole genome shotgun (WGS) entry which is preliminary data.</text>
</comment>
<keyword evidence="2" id="KW-0902">Two-component regulatory system</keyword>
<sequence length="285" mass="31939">MSTEAEILFNGFSEEERSEFLAMGGERRFVANEVLLAAGQDESHTGIVQEGTVSIWADRARLASLGPGGTLGTSSVIEPHVCTVVVRADTDGALLTFPRQRALEFFRDRPERLFHQFCVNIFSIWVEVLERRNRRIFELQSALIAPTARRRGKPKVLIVDDEHSIRDAFGDLLKDAYIILKAISGEEAIRLTYAEKPDLLLLDLRMPGIDGYEVIQRLKSDPTTSHIPIVVVTALTETHDKVKGLLYGADDYLIKPVDAEDLSEKVRQILRRFENVLPQEGEGSP</sequence>
<dbReference type="AlphaFoldDB" id="A0A1F6CJU1"/>
<keyword evidence="3" id="KW-0805">Transcription regulation</keyword>
<dbReference type="InterPro" id="IPR000595">
    <property type="entry name" value="cNMP-bd_dom"/>
</dbReference>
<keyword evidence="5" id="KW-0804">Transcription</keyword>
<evidence type="ECO:0000313" key="10">
    <source>
        <dbReference type="Proteomes" id="UP000178606"/>
    </source>
</evidence>
<dbReference type="Gene3D" id="3.40.50.2300">
    <property type="match status" value="1"/>
</dbReference>
<evidence type="ECO:0000259" key="7">
    <source>
        <dbReference type="PROSITE" id="PS50042"/>
    </source>
</evidence>
<name>A0A1F6CJU1_HANXR</name>
<evidence type="ECO:0000256" key="4">
    <source>
        <dbReference type="ARBA" id="ARBA00023125"/>
    </source>
</evidence>
<evidence type="ECO:0000256" key="6">
    <source>
        <dbReference type="PROSITE-ProRule" id="PRU00169"/>
    </source>
</evidence>
<dbReference type="InterPro" id="IPR001789">
    <property type="entry name" value="Sig_transdc_resp-reg_receiver"/>
</dbReference>
<dbReference type="CDD" id="cd00038">
    <property type="entry name" value="CAP_ED"/>
    <property type="match status" value="1"/>
</dbReference>
<feature type="modified residue" description="4-aspartylphosphate" evidence="6">
    <location>
        <position position="203"/>
    </location>
</feature>
<dbReference type="InterPro" id="IPR014710">
    <property type="entry name" value="RmlC-like_jellyroll"/>
</dbReference>
<dbReference type="InterPro" id="IPR018490">
    <property type="entry name" value="cNMP-bd_dom_sf"/>
</dbReference>
<dbReference type="SMART" id="SM00448">
    <property type="entry name" value="REC"/>
    <property type="match status" value="1"/>
</dbReference>
<feature type="domain" description="Cyclic nucleotide-binding" evidence="7">
    <location>
        <begin position="8"/>
        <end position="100"/>
    </location>
</feature>
<dbReference type="InterPro" id="IPR011006">
    <property type="entry name" value="CheY-like_superfamily"/>
</dbReference>
<dbReference type="SUPFAM" id="SSF52172">
    <property type="entry name" value="CheY-like"/>
    <property type="match status" value="1"/>
</dbReference>
<dbReference type="GO" id="GO:0006355">
    <property type="term" value="P:regulation of DNA-templated transcription"/>
    <property type="evidence" value="ECO:0007669"/>
    <property type="project" value="TreeGrafter"/>
</dbReference>
<keyword evidence="4" id="KW-0238">DNA-binding</keyword>
<accession>A0A1F6CJU1</accession>
<dbReference type="Pfam" id="PF00072">
    <property type="entry name" value="Response_reg"/>
    <property type="match status" value="1"/>
</dbReference>
<dbReference type="GO" id="GO:0000976">
    <property type="term" value="F:transcription cis-regulatory region binding"/>
    <property type="evidence" value="ECO:0007669"/>
    <property type="project" value="TreeGrafter"/>
</dbReference>
<organism evidence="9 10">
    <name type="scientific">Handelsmanbacteria sp. (strain RIFCSPLOWO2_12_FULL_64_10)</name>
    <dbReference type="NCBI Taxonomy" id="1817868"/>
    <lineage>
        <taxon>Bacteria</taxon>
        <taxon>Candidatus Handelsmaniibacteriota</taxon>
    </lineage>
</organism>
<dbReference type="SMART" id="SM00100">
    <property type="entry name" value="cNMP"/>
    <property type="match status" value="1"/>
</dbReference>
<dbReference type="GO" id="GO:0005829">
    <property type="term" value="C:cytosol"/>
    <property type="evidence" value="ECO:0007669"/>
    <property type="project" value="TreeGrafter"/>
</dbReference>
<dbReference type="PROSITE" id="PS50110">
    <property type="entry name" value="RESPONSE_REGULATORY"/>
    <property type="match status" value="1"/>
</dbReference>
<evidence type="ECO:0008006" key="11">
    <source>
        <dbReference type="Google" id="ProtNLM"/>
    </source>
</evidence>
<evidence type="ECO:0000256" key="2">
    <source>
        <dbReference type="ARBA" id="ARBA00023012"/>
    </source>
</evidence>
<reference evidence="9 10" key="1">
    <citation type="journal article" date="2016" name="Nat. Commun.">
        <title>Thousands of microbial genomes shed light on interconnected biogeochemical processes in an aquifer system.</title>
        <authorList>
            <person name="Anantharaman K."/>
            <person name="Brown C.T."/>
            <person name="Hug L.A."/>
            <person name="Sharon I."/>
            <person name="Castelle C.J."/>
            <person name="Probst A.J."/>
            <person name="Thomas B.C."/>
            <person name="Singh A."/>
            <person name="Wilkins M.J."/>
            <person name="Karaoz U."/>
            <person name="Brodie E.L."/>
            <person name="Williams K.H."/>
            <person name="Hubbard S.S."/>
            <person name="Banfield J.F."/>
        </authorList>
    </citation>
    <scope>NUCLEOTIDE SEQUENCE [LARGE SCALE GENOMIC DNA]</scope>
    <source>
        <strain evidence="10">RIFCSPLOWO2_12_FULL_64_10</strain>
    </source>
</reference>
<protein>
    <recommendedName>
        <fullName evidence="11">Response regulatory domain-containing protein</fullName>
    </recommendedName>
</protein>
<dbReference type="PANTHER" id="PTHR48111">
    <property type="entry name" value="REGULATOR OF RPOS"/>
    <property type="match status" value="1"/>
</dbReference>
<dbReference type="Pfam" id="PF00027">
    <property type="entry name" value="cNMP_binding"/>
    <property type="match status" value="1"/>
</dbReference>
<evidence type="ECO:0000256" key="3">
    <source>
        <dbReference type="ARBA" id="ARBA00023015"/>
    </source>
</evidence>
<feature type="domain" description="Response regulatory" evidence="8">
    <location>
        <begin position="155"/>
        <end position="270"/>
    </location>
</feature>
<gene>
    <name evidence="9" type="ORF">A3F84_08530</name>
</gene>
<proteinExistence type="predicted"/>
<evidence type="ECO:0000256" key="5">
    <source>
        <dbReference type="ARBA" id="ARBA00023163"/>
    </source>
</evidence>
<dbReference type="Proteomes" id="UP000178606">
    <property type="component" value="Unassembled WGS sequence"/>
</dbReference>
<dbReference type="SUPFAM" id="SSF51206">
    <property type="entry name" value="cAMP-binding domain-like"/>
    <property type="match status" value="1"/>
</dbReference>
<dbReference type="PROSITE" id="PS50042">
    <property type="entry name" value="CNMP_BINDING_3"/>
    <property type="match status" value="1"/>
</dbReference>
<dbReference type="Gene3D" id="2.60.120.10">
    <property type="entry name" value="Jelly Rolls"/>
    <property type="match status" value="1"/>
</dbReference>
<evidence type="ECO:0000313" key="9">
    <source>
        <dbReference type="EMBL" id="OGG49499.1"/>
    </source>
</evidence>
<dbReference type="EMBL" id="MFKF01000230">
    <property type="protein sequence ID" value="OGG49499.1"/>
    <property type="molecule type" value="Genomic_DNA"/>
</dbReference>
<evidence type="ECO:0000256" key="1">
    <source>
        <dbReference type="ARBA" id="ARBA00022553"/>
    </source>
</evidence>
<evidence type="ECO:0000259" key="8">
    <source>
        <dbReference type="PROSITE" id="PS50110"/>
    </source>
</evidence>